<keyword evidence="2" id="KW-0479">Metal-binding</keyword>
<comment type="subcellular location">
    <subcellularLocation>
        <location evidence="1">Nucleus</location>
    </subcellularLocation>
</comment>
<accession>A0AAN9N6G6</accession>
<dbReference type="InterPro" id="IPR055508">
    <property type="entry name" value="DUF7081"/>
</dbReference>
<dbReference type="GO" id="GO:0008270">
    <property type="term" value="F:zinc ion binding"/>
    <property type="evidence" value="ECO:0007669"/>
    <property type="project" value="UniProtKB-KW"/>
</dbReference>
<feature type="domain" description="Oberon-like PHD finger" evidence="6">
    <location>
        <begin position="157"/>
        <end position="285"/>
    </location>
</feature>
<dbReference type="EMBL" id="JAYMYR010000004">
    <property type="protein sequence ID" value="KAK7366551.1"/>
    <property type="molecule type" value="Genomic_DNA"/>
</dbReference>
<feature type="domain" description="DUF7615" evidence="8">
    <location>
        <begin position="365"/>
        <end position="466"/>
    </location>
</feature>
<dbReference type="AlphaFoldDB" id="A0AAN9N6G6"/>
<evidence type="ECO:0000313" key="9">
    <source>
        <dbReference type="EMBL" id="KAK7366551.1"/>
    </source>
</evidence>
<evidence type="ECO:0000256" key="3">
    <source>
        <dbReference type="ARBA" id="ARBA00022771"/>
    </source>
</evidence>
<gene>
    <name evidence="9" type="ORF">VNO80_08544</name>
</gene>
<keyword evidence="4" id="KW-0862">Zinc</keyword>
<evidence type="ECO:0000313" key="10">
    <source>
        <dbReference type="Proteomes" id="UP001374584"/>
    </source>
</evidence>
<dbReference type="PANTHER" id="PTHR33345">
    <property type="entry name" value="ADAPTER PROTEIN, PUTATIVE-RELATED"/>
    <property type="match status" value="1"/>
</dbReference>
<dbReference type="Proteomes" id="UP001374584">
    <property type="component" value="Unassembled WGS sequence"/>
</dbReference>
<evidence type="ECO:0000259" key="7">
    <source>
        <dbReference type="Pfam" id="PF23299"/>
    </source>
</evidence>
<protein>
    <recommendedName>
        <fullName evidence="11">Oberon PHD finger domain-containing protein</fullName>
    </recommendedName>
</protein>
<dbReference type="Pfam" id="PF24590">
    <property type="entry name" value="DUF7615"/>
    <property type="match status" value="1"/>
</dbReference>
<feature type="domain" description="DUF7081" evidence="7">
    <location>
        <begin position="11"/>
        <end position="120"/>
    </location>
</feature>
<evidence type="ECO:0000256" key="2">
    <source>
        <dbReference type="ARBA" id="ARBA00022723"/>
    </source>
</evidence>
<evidence type="ECO:0000259" key="6">
    <source>
        <dbReference type="Pfam" id="PF07227"/>
    </source>
</evidence>
<evidence type="ECO:0000256" key="5">
    <source>
        <dbReference type="ARBA" id="ARBA00023242"/>
    </source>
</evidence>
<dbReference type="InterPro" id="IPR032881">
    <property type="entry name" value="Oberon-like_PHD"/>
</dbReference>
<evidence type="ECO:0000259" key="8">
    <source>
        <dbReference type="Pfam" id="PF24590"/>
    </source>
</evidence>
<evidence type="ECO:0008006" key="11">
    <source>
        <dbReference type="Google" id="ProtNLM"/>
    </source>
</evidence>
<keyword evidence="3" id="KW-0863">Zinc-finger</keyword>
<comment type="caution">
    <text evidence="9">The sequence shown here is derived from an EMBL/GenBank/DDBJ whole genome shotgun (WGS) entry which is preliminary data.</text>
</comment>
<sequence length="473" mass="53137">MESEGVVCLPPMAAEASGEGLPYAPENWPEEGDVWGWRTGRRVVPNGKHFQDRYLYLPNRLHQLLKEEKETPEPGSGSASRVRKQHIFASKLAVKSYVNRHFPDTDLKVFFDSFSWKIPALTTYGSPVPIAAQPIQQISEEAHEANCRLFFKCNANNEGCPSVVLEEVQCLHMMPCDICCSEPLFCRACSCMLCGKTVSTDYGCYSYVKCQVNSGMGICGHVSHVECALQCLMAGKVEGAMMLDAEYHCRRCDGRTDMIPHVNNIMQTCKDTDSHDQILKLLNLGSGLLRGSEKPAAKELLHRVELTISKLEGLHQLKCRTDLQDIWKEDDSLIGHSANNGNGVMDITVNEVKTESESLNAVPFSLKLETLTDQTLKDLRKSQELEYKVAEEIIQAQKTYLQNLDKQLEYEQSVLAGQKSSASSRLSSSAVRERKKQIKREMDKFEMMRKVGYGFSRTPHGIIKKHFGFKAVD</sequence>
<evidence type="ECO:0000256" key="1">
    <source>
        <dbReference type="ARBA" id="ARBA00004123"/>
    </source>
</evidence>
<organism evidence="9 10">
    <name type="scientific">Phaseolus coccineus</name>
    <name type="common">Scarlet runner bean</name>
    <name type="synonym">Phaseolus multiflorus</name>
    <dbReference type="NCBI Taxonomy" id="3886"/>
    <lineage>
        <taxon>Eukaryota</taxon>
        <taxon>Viridiplantae</taxon>
        <taxon>Streptophyta</taxon>
        <taxon>Embryophyta</taxon>
        <taxon>Tracheophyta</taxon>
        <taxon>Spermatophyta</taxon>
        <taxon>Magnoliopsida</taxon>
        <taxon>eudicotyledons</taxon>
        <taxon>Gunneridae</taxon>
        <taxon>Pentapetalae</taxon>
        <taxon>rosids</taxon>
        <taxon>fabids</taxon>
        <taxon>Fabales</taxon>
        <taxon>Fabaceae</taxon>
        <taxon>Papilionoideae</taxon>
        <taxon>50 kb inversion clade</taxon>
        <taxon>NPAAA clade</taxon>
        <taxon>indigoferoid/millettioid clade</taxon>
        <taxon>Phaseoleae</taxon>
        <taxon>Phaseolus</taxon>
    </lineage>
</organism>
<dbReference type="InterPro" id="IPR056034">
    <property type="entry name" value="DUF7615"/>
</dbReference>
<keyword evidence="10" id="KW-1185">Reference proteome</keyword>
<proteinExistence type="predicted"/>
<evidence type="ECO:0000256" key="4">
    <source>
        <dbReference type="ARBA" id="ARBA00022833"/>
    </source>
</evidence>
<reference evidence="9 10" key="1">
    <citation type="submission" date="2024-01" db="EMBL/GenBank/DDBJ databases">
        <title>The genomes of 5 underutilized Papilionoideae crops provide insights into root nodulation and disease resistanc.</title>
        <authorList>
            <person name="Jiang F."/>
        </authorList>
    </citation>
    <scope>NUCLEOTIDE SEQUENCE [LARGE SCALE GENOMIC DNA]</scope>
    <source>
        <strain evidence="9">JINMINGXINNONG_FW02</strain>
        <tissue evidence="9">Leaves</tissue>
    </source>
</reference>
<dbReference type="GO" id="GO:0005634">
    <property type="term" value="C:nucleus"/>
    <property type="evidence" value="ECO:0007669"/>
    <property type="project" value="UniProtKB-SubCell"/>
</dbReference>
<dbReference type="Pfam" id="PF23299">
    <property type="entry name" value="DUF7081"/>
    <property type="match status" value="1"/>
</dbReference>
<dbReference type="Pfam" id="PF07227">
    <property type="entry name" value="PHD_Oberon"/>
    <property type="match status" value="1"/>
</dbReference>
<name>A0AAN9N6G6_PHACN</name>
<dbReference type="PANTHER" id="PTHR33345:SF6">
    <property type="entry name" value="OS03G0747200 PROTEIN"/>
    <property type="match status" value="1"/>
</dbReference>
<keyword evidence="5" id="KW-0539">Nucleus</keyword>